<keyword evidence="2" id="KW-1185">Reference proteome</keyword>
<dbReference type="EMBL" id="JANBPW010004221">
    <property type="protein sequence ID" value="KAJ1935520.1"/>
    <property type="molecule type" value="Genomic_DNA"/>
</dbReference>
<accession>A0ACC1J2V6</accession>
<gene>
    <name evidence="1" type="ORF">FBU59_005359</name>
</gene>
<sequence>MTSSNILTLGILYRQGNEHPSAVRGHTVQRECFTIDGLRAPADYEGKFCIWLGKYLDKYGDQPLTGELLVAVCEARKAVDEYHESRKGCKMMLHLIWRVFLEELAYYVDESDIEAFAENGDRDDRAKVEVLGWYGIRPPLARMRPYQAIRRVDELLNM</sequence>
<proteinExistence type="predicted"/>
<protein>
    <submittedName>
        <fullName evidence="1">Uncharacterized protein</fullName>
    </submittedName>
</protein>
<evidence type="ECO:0000313" key="2">
    <source>
        <dbReference type="Proteomes" id="UP001150603"/>
    </source>
</evidence>
<reference evidence="1" key="1">
    <citation type="submission" date="2022-07" db="EMBL/GenBank/DDBJ databases">
        <title>Phylogenomic reconstructions and comparative analyses of Kickxellomycotina fungi.</title>
        <authorList>
            <person name="Reynolds N.K."/>
            <person name="Stajich J.E."/>
            <person name="Barry K."/>
            <person name="Grigoriev I.V."/>
            <person name="Crous P."/>
            <person name="Smith M.E."/>
        </authorList>
    </citation>
    <scope>NUCLEOTIDE SEQUENCE</scope>
    <source>
        <strain evidence="1">NRRL 5244</strain>
    </source>
</reference>
<evidence type="ECO:0000313" key="1">
    <source>
        <dbReference type="EMBL" id="KAJ1935520.1"/>
    </source>
</evidence>
<dbReference type="Proteomes" id="UP001150603">
    <property type="component" value="Unassembled WGS sequence"/>
</dbReference>
<name>A0ACC1J2V6_9FUNG</name>
<organism evidence="1 2">
    <name type="scientific">Linderina macrospora</name>
    <dbReference type="NCBI Taxonomy" id="4868"/>
    <lineage>
        <taxon>Eukaryota</taxon>
        <taxon>Fungi</taxon>
        <taxon>Fungi incertae sedis</taxon>
        <taxon>Zoopagomycota</taxon>
        <taxon>Kickxellomycotina</taxon>
        <taxon>Kickxellomycetes</taxon>
        <taxon>Kickxellales</taxon>
        <taxon>Kickxellaceae</taxon>
        <taxon>Linderina</taxon>
    </lineage>
</organism>
<comment type="caution">
    <text evidence="1">The sequence shown here is derived from an EMBL/GenBank/DDBJ whole genome shotgun (WGS) entry which is preliminary data.</text>
</comment>